<dbReference type="InterPro" id="IPR011048">
    <property type="entry name" value="Haem_d1_sf"/>
</dbReference>
<evidence type="ECO:0000313" key="2">
    <source>
        <dbReference type="EMBL" id="NJB91193.1"/>
    </source>
</evidence>
<dbReference type="PANTHER" id="PTHR47197:SF3">
    <property type="entry name" value="DIHYDRO-HEME D1 DEHYDROGENASE"/>
    <property type="match status" value="1"/>
</dbReference>
<proteinExistence type="predicted"/>
<dbReference type="AlphaFoldDB" id="A0A7X5XTT8"/>
<keyword evidence="1" id="KW-0732">Signal</keyword>
<keyword evidence="2" id="KW-0238">DNA-binding</keyword>
<dbReference type="GO" id="GO:0003677">
    <property type="term" value="F:DNA binding"/>
    <property type="evidence" value="ECO:0007669"/>
    <property type="project" value="UniProtKB-KW"/>
</dbReference>
<dbReference type="PANTHER" id="PTHR47197">
    <property type="entry name" value="PROTEIN NIRF"/>
    <property type="match status" value="1"/>
</dbReference>
<protein>
    <submittedName>
        <fullName evidence="2">DNA-binding beta-propeller fold protein YncE</fullName>
    </submittedName>
</protein>
<dbReference type="Gene3D" id="2.130.10.10">
    <property type="entry name" value="YVTN repeat-like/Quinoprotein amine dehydrogenase"/>
    <property type="match status" value="1"/>
</dbReference>
<dbReference type="RefSeq" id="WP_167922523.1">
    <property type="nucleotide sequence ID" value="NZ_JAATIT010000004.1"/>
</dbReference>
<reference evidence="2 3" key="1">
    <citation type="submission" date="2020-03" db="EMBL/GenBank/DDBJ databases">
        <title>Genomic Encyclopedia of Type Strains, Phase IV (KMG-IV): sequencing the most valuable type-strain genomes for metagenomic binning, comparative biology and taxonomic classification.</title>
        <authorList>
            <person name="Goeker M."/>
        </authorList>
    </citation>
    <scope>NUCLEOTIDE SEQUENCE [LARGE SCALE GENOMIC DNA]</scope>
    <source>
        <strain evidence="2 3">DSM 25229</strain>
    </source>
</reference>
<accession>A0A7X5XTT8</accession>
<gene>
    <name evidence="2" type="ORF">GGR90_003395</name>
</gene>
<dbReference type="InterPro" id="IPR051200">
    <property type="entry name" value="Host-pathogen_enzymatic-act"/>
</dbReference>
<name>A0A7X5XTT8_9SPHN</name>
<sequence length="111" mass="11568">MRRALFAALTGILLAGPATAETLLIGNKGEDTLSVIALDSGAQLARLPTGRMPHEIAISPDGKQAAVVAYGGTTIDIFDIAGRTKLRTIDLSPNQRPHGLLWLSDGLAIAP</sequence>
<organism evidence="2 3">
    <name type="scientific">Sphingopyxis italica</name>
    <dbReference type="NCBI Taxonomy" id="1129133"/>
    <lineage>
        <taxon>Bacteria</taxon>
        <taxon>Pseudomonadati</taxon>
        <taxon>Pseudomonadota</taxon>
        <taxon>Alphaproteobacteria</taxon>
        <taxon>Sphingomonadales</taxon>
        <taxon>Sphingomonadaceae</taxon>
        <taxon>Sphingopyxis</taxon>
    </lineage>
</organism>
<feature type="chain" id="PRO_5030988560" evidence="1">
    <location>
        <begin position="21"/>
        <end position="111"/>
    </location>
</feature>
<dbReference type="SUPFAM" id="SSF51004">
    <property type="entry name" value="C-terminal (heme d1) domain of cytochrome cd1-nitrite reductase"/>
    <property type="match status" value="1"/>
</dbReference>
<feature type="signal peptide" evidence="1">
    <location>
        <begin position="1"/>
        <end position="20"/>
    </location>
</feature>
<dbReference type="InterPro" id="IPR015943">
    <property type="entry name" value="WD40/YVTN_repeat-like_dom_sf"/>
</dbReference>
<evidence type="ECO:0000256" key="1">
    <source>
        <dbReference type="SAM" id="SignalP"/>
    </source>
</evidence>
<comment type="caution">
    <text evidence="2">The sequence shown here is derived from an EMBL/GenBank/DDBJ whole genome shotgun (WGS) entry which is preliminary data.</text>
</comment>
<dbReference type="Proteomes" id="UP000535078">
    <property type="component" value="Unassembled WGS sequence"/>
</dbReference>
<evidence type="ECO:0000313" key="3">
    <source>
        <dbReference type="Proteomes" id="UP000535078"/>
    </source>
</evidence>
<keyword evidence="3" id="KW-1185">Reference proteome</keyword>
<dbReference type="EMBL" id="JAATIT010000004">
    <property type="protein sequence ID" value="NJB91193.1"/>
    <property type="molecule type" value="Genomic_DNA"/>
</dbReference>